<keyword evidence="3" id="KW-0255">Endonuclease</keyword>
<dbReference type="GO" id="GO:0003723">
    <property type="term" value="F:RNA binding"/>
    <property type="evidence" value="ECO:0007669"/>
    <property type="project" value="InterPro"/>
</dbReference>
<evidence type="ECO:0000256" key="1">
    <source>
        <dbReference type="ARBA" id="ARBA00007469"/>
    </source>
</evidence>
<evidence type="ECO:0000313" key="8">
    <source>
        <dbReference type="EMBL" id="QHA79790.1"/>
    </source>
</evidence>
<comment type="similarity">
    <text evidence="1 6">Belongs to the RNase T2 family.</text>
</comment>
<dbReference type="InterPro" id="IPR036430">
    <property type="entry name" value="RNase_T2-like_sf"/>
</dbReference>
<evidence type="ECO:0000256" key="2">
    <source>
        <dbReference type="ARBA" id="ARBA00022722"/>
    </source>
</evidence>
<evidence type="ECO:0000256" key="4">
    <source>
        <dbReference type="ARBA" id="ARBA00022801"/>
    </source>
</evidence>
<dbReference type="InterPro" id="IPR001568">
    <property type="entry name" value="RNase_T2-like"/>
</dbReference>
<evidence type="ECO:0000256" key="6">
    <source>
        <dbReference type="RuleBase" id="RU004328"/>
    </source>
</evidence>
<protein>
    <submittedName>
        <fullName evidence="8">S14-ribonuclease</fullName>
    </submittedName>
</protein>
<evidence type="ECO:0000256" key="7">
    <source>
        <dbReference type="SAM" id="SignalP"/>
    </source>
</evidence>
<feature type="signal peptide" evidence="7">
    <location>
        <begin position="1"/>
        <end position="23"/>
    </location>
</feature>
<keyword evidence="4" id="KW-0378">Hydrolase</keyword>
<dbReference type="PANTHER" id="PTHR11240">
    <property type="entry name" value="RIBONUCLEASE T2"/>
    <property type="match status" value="1"/>
</dbReference>
<dbReference type="GO" id="GO:0006401">
    <property type="term" value="P:RNA catabolic process"/>
    <property type="evidence" value="ECO:0007669"/>
    <property type="project" value="TreeGrafter"/>
</dbReference>
<dbReference type="PROSITE" id="PS00530">
    <property type="entry name" value="RNASE_T2_1"/>
    <property type="match status" value="1"/>
</dbReference>
<keyword evidence="7" id="KW-0732">Signal</keyword>
<dbReference type="Gene3D" id="3.90.730.10">
    <property type="entry name" value="Ribonuclease T2-like"/>
    <property type="match status" value="1"/>
</dbReference>
<dbReference type="Pfam" id="PF00445">
    <property type="entry name" value="Ribonuclease_T2"/>
    <property type="match status" value="1"/>
</dbReference>
<proteinExistence type="evidence at transcript level"/>
<dbReference type="CDD" id="cd00374">
    <property type="entry name" value="RNase_T2"/>
    <property type="match status" value="1"/>
</dbReference>
<reference evidence="8" key="1">
    <citation type="submission" date="2019-11" db="EMBL/GenBank/DDBJ databases">
        <title>Citrus has S-RNase-based self-incompatibility: evolution of self-compatibility by a mutant Sm-RNase.</title>
        <authorList>
            <person name="Mei L."/>
        </authorList>
    </citation>
    <scope>NUCLEOTIDE SEQUENCE</scope>
</reference>
<dbReference type="SUPFAM" id="SSF55895">
    <property type="entry name" value="Ribonuclease Rh-like"/>
    <property type="match status" value="1"/>
</dbReference>
<accession>A0A6B9KXS9</accession>
<evidence type="ECO:0000256" key="3">
    <source>
        <dbReference type="ARBA" id="ARBA00022759"/>
    </source>
</evidence>
<evidence type="ECO:0000256" key="5">
    <source>
        <dbReference type="ARBA" id="ARBA00023239"/>
    </source>
</evidence>
<feature type="chain" id="PRO_5025423096" evidence="7">
    <location>
        <begin position="24"/>
        <end position="225"/>
    </location>
</feature>
<dbReference type="GO" id="GO:0016787">
    <property type="term" value="F:hydrolase activity"/>
    <property type="evidence" value="ECO:0007669"/>
    <property type="project" value="UniProtKB-KW"/>
</dbReference>
<sequence length="225" mass="25483">MTMKLASLLIFVLLICLFFSSKAEKEFHHFWLVQTWPSGYCSHRACRKPPPFFVLHGLWPVTYNGQSLNGSGPGNNNVRAQIANDKSLLSDMTQYWPSLIHPYYLSFWVREWNKHGSASPLDPLDYFRRTIQLMKGMDLVDTLRGAGLIPSQNGSTYPKSRYKNAISAVTQTTSVILKCYSSVIGDLLEEVMFCTDNAARNFIACNDDDLRADNCGPNVTFLVRQ</sequence>
<name>A0A6B9KXS9_CITME</name>
<keyword evidence="5" id="KW-0456">Lyase</keyword>
<dbReference type="PANTHER" id="PTHR11240:SF75">
    <property type="entry name" value="RIBONUCLEASE 3"/>
    <property type="match status" value="1"/>
</dbReference>
<dbReference type="GO" id="GO:0033897">
    <property type="term" value="F:ribonuclease T2 activity"/>
    <property type="evidence" value="ECO:0007669"/>
    <property type="project" value="InterPro"/>
</dbReference>
<keyword evidence="2" id="KW-0540">Nuclease</keyword>
<organism evidence="8">
    <name type="scientific">Citrus medica</name>
    <name type="common">Citron</name>
    <dbReference type="NCBI Taxonomy" id="171251"/>
    <lineage>
        <taxon>Eukaryota</taxon>
        <taxon>Viridiplantae</taxon>
        <taxon>Streptophyta</taxon>
        <taxon>Embryophyta</taxon>
        <taxon>Tracheophyta</taxon>
        <taxon>Spermatophyta</taxon>
        <taxon>Magnoliopsida</taxon>
        <taxon>eudicotyledons</taxon>
        <taxon>Gunneridae</taxon>
        <taxon>Pentapetalae</taxon>
        <taxon>rosids</taxon>
        <taxon>malvids</taxon>
        <taxon>Sapindales</taxon>
        <taxon>Rutaceae</taxon>
        <taxon>Aurantioideae</taxon>
        <taxon>Citrus</taxon>
    </lineage>
</organism>
<dbReference type="AlphaFoldDB" id="A0A6B9KXS9"/>
<dbReference type="InterPro" id="IPR018188">
    <property type="entry name" value="RNase_T2_His_AS_1"/>
</dbReference>
<dbReference type="EMBL" id="MN652910">
    <property type="protein sequence ID" value="QHA79790.1"/>
    <property type="molecule type" value="mRNA"/>
</dbReference>
<dbReference type="GO" id="GO:0005576">
    <property type="term" value="C:extracellular region"/>
    <property type="evidence" value="ECO:0007669"/>
    <property type="project" value="TreeGrafter"/>
</dbReference>